<evidence type="ECO:0000313" key="8">
    <source>
        <dbReference type="Proteomes" id="UP000007875"/>
    </source>
</evidence>
<keyword evidence="8" id="KW-1185">Reference proteome</keyword>
<dbReference type="GO" id="GO:0051321">
    <property type="term" value="P:meiotic cell cycle"/>
    <property type="evidence" value="ECO:0007669"/>
    <property type="project" value="TreeGrafter"/>
</dbReference>
<dbReference type="Proteomes" id="UP000007875">
    <property type="component" value="Unassembled WGS sequence"/>
</dbReference>
<dbReference type="InterPro" id="IPR040457">
    <property type="entry name" value="GCP_C"/>
</dbReference>
<dbReference type="GO" id="GO:0007020">
    <property type="term" value="P:microtubule nucleation"/>
    <property type="evidence" value="ECO:0007669"/>
    <property type="project" value="InterPro"/>
</dbReference>
<reference evidence="7" key="2">
    <citation type="submission" date="2025-08" db="UniProtKB">
        <authorList>
            <consortium name="Ensembl"/>
        </authorList>
    </citation>
    <scope>IDENTIFICATION</scope>
</reference>
<dbReference type="GO" id="GO:0051225">
    <property type="term" value="P:spindle assembly"/>
    <property type="evidence" value="ECO:0007669"/>
    <property type="project" value="TreeGrafter"/>
</dbReference>
<comment type="subcellular location">
    <subcellularLocation>
        <location evidence="5">Cytoplasm</location>
        <location evidence="5">Cytoskeleton</location>
        <location evidence="5">Microtubule organizing center</location>
    </subcellularLocation>
</comment>
<dbReference type="AlphaFoldDB" id="H2Y936"/>
<dbReference type="Gene3D" id="1.20.120.1900">
    <property type="entry name" value="Gamma-tubulin complex, C-terminal domain"/>
    <property type="match status" value="1"/>
</dbReference>
<dbReference type="InterPro" id="IPR007259">
    <property type="entry name" value="GCP"/>
</dbReference>
<dbReference type="GO" id="GO:0031122">
    <property type="term" value="P:cytoplasmic microtubule organization"/>
    <property type="evidence" value="ECO:0007669"/>
    <property type="project" value="TreeGrafter"/>
</dbReference>
<dbReference type="GO" id="GO:0000922">
    <property type="term" value="C:spindle pole"/>
    <property type="evidence" value="ECO:0007669"/>
    <property type="project" value="InterPro"/>
</dbReference>
<dbReference type="GO" id="GO:0005874">
    <property type="term" value="C:microtubule"/>
    <property type="evidence" value="ECO:0007669"/>
    <property type="project" value="UniProtKB-KW"/>
</dbReference>
<evidence type="ECO:0000256" key="3">
    <source>
        <dbReference type="ARBA" id="ARBA00022701"/>
    </source>
</evidence>
<comment type="similarity">
    <text evidence="1 5">Belongs to the TUBGCP family.</text>
</comment>
<dbReference type="GO" id="GO:0005813">
    <property type="term" value="C:centrosome"/>
    <property type="evidence" value="ECO:0007669"/>
    <property type="project" value="UniProtKB-ARBA"/>
</dbReference>
<dbReference type="GO" id="GO:0051011">
    <property type="term" value="F:microtubule minus-end binding"/>
    <property type="evidence" value="ECO:0007669"/>
    <property type="project" value="TreeGrafter"/>
</dbReference>
<evidence type="ECO:0000313" key="7">
    <source>
        <dbReference type="Ensembl" id="ENSCSAVP00000001834.1"/>
    </source>
</evidence>
<evidence type="ECO:0000256" key="2">
    <source>
        <dbReference type="ARBA" id="ARBA00022490"/>
    </source>
</evidence>
<dbReference type="GO" id="GO:0043015">
    <property type="term" value="F:gamma-tubulin binding"/>
    <property type="evidence" value="ECO:0007669"/>
    <property type="project" value="InterPro"/>
</dbReference>
<evidence type="ECO:0000256" key="5">
    <source>
        <dbReference type="RuleBase" id="RU363050"/>
    </source>
</evidence>
<name>H2Y936_CIOSA</name>
<proteinExistence type="inferred from homology"/>
<evidence type="ECO:0000256" key="1">
    <source>
        <dbReference type="ARBA" id="ARBA00010337"/>
    </source>
</evidence>
<dbReference type="GO" id="GO:0000278">
    <property type="term" value="P:mitotic cell cycle"/>
    <property type="evidence" value="ECO:0007669"/>
    <property type="project" value="TreeGrafter"/>
</dbReference>
<dbReference type="PANTHER" id="PTHR19302:SF70">
    <property type="entry name" value="GAMMA-TUBULIN COMPLEX COMPONENT 6"/>
    <property type="match status" value="1"/>
</dbReference>
<keyword evidence="4 5" id="KW-0206">Cytoskeleton</keyword>
<organism evidence="7 8">
    <name type="scientific">Ciona savignyi</name>
    <name type="common">Pacific transparent sea squirt</name>
    <dbReference type="NCBI Taxonomy" id="51511"/>
    <lineage>
        <taxon>Eukaryota</taxon>
        <taxon>Metazoa</taxon>
        <taxon>Chordata</taxon>
        <taxon>Tunicata</taxon>
        <taxon>Ascidiacea</taxon>
        <taxon>Phlebobranchia</taxon>
        <taxon>Cionidae</taxon>
        <taxon>Ciona</taxon>
    </lineage>
</organism>
<sequence>VKIIQGYVSTQVLHVCWKEFLDALQHNVTNLEDIYCRHAEYVHKCVLRCLLTPKAQAVLNLILDALKCILRFHLQLRTPKSCSFRSLKHSYLEFARISNFLYRVVVKLVEKGYQPHLENFLVRLNFNGFYKT</sequence>
<evidence type="ECO:0000256" key="4">
    <source>
        <dbReference type="ARBA" id="ARBA00023212"/>
    </source>
</evidence>
<evidence type="ECO:0000259" key="6">
    <source>
        <dbReference type="Pfam" id="PF04130"/>
    </source>
</evidence>
<reference evidence="8" key="1">
    <citation type="submission" date="2003-08" db="EMBL/GenBank/DDBJ databases">
        <authorList>
            <person name="Birren B."/>
            <person name="Nusbaum C."/>
            <person name="Abebe A."/>
            <person name="Abouelleil A."/>
            <person name="Adekoya E."/>
            <person name="Ait-zahra M."/>
            <person name="Allen N."/>
            <person name="Allen T."/>
            <person name="An P."/>
            <person name="Anderson M."/>
            <person name="Anderson S."/>
            <person name="Arachchi H."/>
            <person name="Armbruster J."/>
            <person name="Bachantsang P."/>
            <person name="Baldwin J."/>
            <person name="Barry A."/>
            <person name="Bayul T."/>
            <person name="Blitshsteyn B."/>
            <person name="Bloom T."/>
            <person name="Blye J."/>
            <person name="Boguslavskiy L."/>
            <person name="Borowsky M."/>
            <person name="Boukhgalter B."/>
            <person name="Brunache A."/>
            <person name="Butler J."/>
            <person name="Calixte N."/>
            <person name="Calvo S."/>
            <person name="Camarata J."/>
            <person name="Campo K."/>
            <person name="Chang J."/>
            <person name="Cheshatsang Y."/>
            <person name="Citroen M."/>
            <person name="Collymore A."/>
            <person name="Considine T."/>
            <person name="Cook A."/>
            <person name="Cooke P."/>
            <person name="Corum B."/>
            <person name="Cuomo C."/>
            <person name="David R."/>
            <person name="Dawoe T."/>
            <person name="Degray S."/>
            <person name="Dodge S."/>
            <person name="Dooley K."/>
            <person name="Dorje P."/>
            <person name="Dorjee K."/>
            <person name="Dorris L."/>
            <person name="Duffey N."/>
            <person name="Dupes A."/>
            <person name="Elkins T."/>
            <person name="Engels R."/>
            <person name="Erickson J."/>
            <person name="Farina A."/>
            <person name="Faro S."/>
            <person name="Ferreira P."/>
            <person name="Fischer H."/>
            <person name="Fitzgerald M."/>
            <person name="Foley K."/>
            <person name="Gage D."/>
            <person name="Galagan J."/>
            <person name="Gearin G."/>
            <person name="Gnerre S."/>
            <person name="Gnirke A."/>
            <person name="Goyette A."/>
            <person name="Graham J."/>
            <person name="Grandbois E."/>
            <person name="Gyaltsen K."/>
            <person name="Hafez N."/>
            <person name="Hagopian D."/>
            <person name="Hagos B."/>
            <person name="Hall J."/>
            <person name="Hatcher B."/>
            <person name="Heller A."/>
            <person name="Higgins H."/>
            <person name="Honan T."/>
            <person name="Horn A."/>
            <person name="Houde N."/>
            <person name="Hughes L."/>
            <person name="Hulme W."/>
            <person name="Husby E."/>
            <person name="Iliev I."/>
            <person name="Jaffe D."/>
            <person name="Jones C."/>
            <person name="Kamal M."/>
            <person name="Kamat A."/>
            <person name="Kamvysselis M."/>
            <person name="Karlsson E."/>
            <person name="Kells C."/>
            <person name="Kieu A."/>
            <person name="Kisner P."/>
            <person name="Kodira C."/>
            <person name="Kulbokas E."/>
            <person name="Labutti K."/>
            <person name="Lama D."/>
            <person name="Landers T."/>
            <person name="Leger J."/>
            <person name="Levine S."/>
            <person name="Lewis D."/>
            <person name="Lewis T."/>
            <person name="Lindblad-toh K."/>
            <person name="Liu X."/>
            <person name="Lokyitsang T."/>
            <person name="Lokyitsang Y."/>
            <person name="Lucien O."/>
            <person name="Lui A."/>
            <person name="Ma L.J."/>
            <person name="Mabbitt R."/>
            <person name="Macdonald J."/>
            <person name="Maclean C."/>
            <person name="Major J."/>
            <person name="Manning J."/>
            <person name="Marabella R."/>
            <person name="Maru K."/>
            <person name="Matthews C."/>
            <person name="Mauceli E."/>
            <person name="Mccarthy M."/>
            <person name="Mcdonough S."/>
            <person name="Mcghee T."/>
            <person name="Meldrim J."/>
            <person name="Meneus L."/>
            <person name="Mesirov J."/>
            <person name="Mihalev A."/>
            <person name="Mihova T."/>
            <person name="Mikkelsen T."/>
            <person name="Mlenga V."/>
            <person name="Moru K."/>
            <person name="Mozes J."/>
            <person name="Mulrain L."/>
            <person name="Munson G."/>
            <person name="Naylor J."/>
            <person name="Newes C."/>
            <person name="Nguyen C."/>
            <person name="Nguyen N."/>
            <person name="Nguyen T."/>
            <person name="Nicol R."/>
            <person name="Nielsen C."/>
            <person name="Nizzari M."/>
            <person name="Norbu C."/>
            <person name="Norbu N."/>
            <person name="O'donnell P."/>
            <person name="Okoawo O."/>
            <person name="O'leary S."/>
            <person name="Omotosho B."/>
            <person name="O'neill K."/>
            <person name="Osman S."/>
            <person name="Parker S."/>
            <person name="Perrin D."/>
            <person name="Phunkhang P."/>
            <person name="Piqani B."/>
            <person name="Purcell S."/>
            <person name="Rachupka T."/>
            <person name="Ramasamy U."/>
            <person name="Rameau R."/>
            <person name="Ray V."/>
            <person name="Raymond C."/>
            <person name="Retta R."/>
            <person name="Richardson S."/>
            <person name="Rise C."/>
            <person name="Rodriguez J."/>
            <person name="Rogers J."/>
            <person name="Rogov P."/>
            <person name="Rutman M."/>
            <person name="Schupbach R."/>
            <person name="Seaman C."/>
            <person name="Settipalli S."/>
            <person name="Sharpe T."/>
            <person name="Sheridan J."/>
            <person name="Sherpa N."/>
            <person name="Shi J."/>
            <person name="Smirnov S."/>
            <person name="Smith C."/>
            <person name="Sougnez C."/>
            <person name="Spencer B."/>
            <person name="Stalker J."/>
            <person name="Stange-thomann N."/>
            <person name="Stavropoulos S."/>
            <person name="Stetson K."/>
            <person name="Stone C."/>
            <person name="Stone S."/>
            <person name="Stubbs M."/>
            <person name="Talamas J."/>
            <person name="Tchuinga P."/>
            <person name="Tenzing P."/>
            <person name="Tesfaye S."/>
            <person name="Theodore J."/>
            <person name="Thoulutsang Y."/>
            <person name="Topham K."/>
            <person name="Towey S."/>
            <person name="Tsamla T."/>
            <person name="Tsomo N."/>
            <person name="Vallee D."/>
            <person name="Vassiliev H."/>
            <person name="Venkataraman V."/>
            <person name="Vinson J."/>
            <person name="Vo A."/>
            <person name="Wade C."/>
            <person name="Wang S."/>
            <person name="Wangchuk T."/>
            <person name="Wangdi T."/>
            <person name="Whittaker C."/>
            <person name="Wilkinson J."/>
            <person name="Wu Y."/>
            <person name="Wyman D."/>
            <person name="Yadav S."/>
            <person name="Yang S."/>
            <person name="Yang X."/>
            <person name="Yeager S."/>
            <person name="Yee E."/>
            <person name="Young G."/>
            <person name="Zainoun J."/>
            <person name="Zembeck L."/>
            <person name="Zimmer A."/>
            <person name="Zody M."/>
            <person name="Lander E."/>
        </authorList>
    </citation>
    <scope>NUCLEOTIDE SEQUENCE [LARGE SCALE GENOMIC DNA]</scope>
</reference>
<protein>
    <recommendedName>
        <fullName evidence="5">Gamma-tubulin complex component</fullName>
    </recommendedName>
</protein>
<feature type="domain" description="Gamma tubulin complex component C-terminal" evidence="6">
    <location>
        <begin position="1"/>
        <end position="130"/>
    </location>
</feature>
<dbReference type="Pfam" id="PF04130">
    <property type="entry name" value="GCP_C_terminal"/>
    <property type="match status" value="1"/>
</dbReference>
<dbReference type="GeneTree" id="ENSGT00940000157810"/>
<keyword evidence="2 5" id="KW-0963">Cytoplasm</keyword>
<dbReference type="PANTHER" id="PTHR19302">
    <property type="entry name" value="GAMMA TUBULIN COMPLEX PROTEIN"/>
    <property type="match status" value="1"/>
</dbReference>
<accession>H2Y936</accession>
<reference evidence="7" key="3">
    <citation type="submission" date="2025-09" db="UniProtKB">
        <authorList>
            <consortium name="Ensembl"/>
        </authorList>
    </citation>
    <scope>IDENTIFICATION</scope>
</reference>
<dbReference type="HOGENOM" id="CLU_1921793_0_0_1"/>
<dbReference type="GO" id="GO:0000930">
    <property type="term" value="C:gamma-tubulin complex"/>
    <property type="evidence" value="ECO:0007669"/>
    <property type="project" value="TreeGrafter"/>
</dbReference>
<dbReference type="Ensembl" id="ENSCSAVT00000001867.1">
    <property type="protein sequence ID" value="ENSCSAVP00000001834.1"/>
    <property type="gene ID" value="ENSCSAVG00000001072.1"/>
</dbReference>
<dbReference type="InterPro" id="IPR042241">
    <property type="entry name" value="GCP_C_sf"/>
</dbReference>
<keyword evidence="3 5" id="KW-0493">Microtubule</keyword>